<evidence type="ECO:0000256" key="1">
    <source>
        <dbReference type="ARBA" id="ARBA00022737"/>
    </source>
</evidence>
<dbReference type="eggNOG" id="KOG4197">
    <property type="taxonomic scope" value="Eukaryota"/>
</dbReference>
<gene>
    <name evidence="5" type="primary">25500864</name>
    <name evidence="3" type="ordered locus">MTR_8g028890</name>
    <name evidence="4" type="ORF">MtrunA17_Chr8g0348641</name>
</gene>
<dbReference type="InterPro" id="IPR011990">
    <property type="entry name" value="TPR-like_helical_dom_sf"/>
</dbReference>
<dbReference type="NCBIfam" id="TIGR00756">
    <property type="entry name" value="PPR"/>
    <property type="match status" value="4"/>
</dbReference>
<name>A0A072TMX0_MEDTR</name>
<proteinExistence type="predicted"/>
<evidence type="ECO:0000313" key="3">
    <source>
        <dbReference type="EMBL" id="KEH18839.1"/>
    </source>
</evidence>
<dbReference type="InterPro" id="IPR002885">
    <property type="entry name" value="PPR_rpt"/>
</dbReference>
<dbReference type="InterPro" id="IPR046848">
    <property type="entry name" value="E_motif"/>
</dbReference>
<dbReference type="AlphaFoldDB" id="A0A072TMX0"/>
<dbReference type="GO" id="GO:0000963">
    <property type="term" value="P:mitochondrial RNA processing"/>
    <property type="evidence" value="ECO:0007669"/>
    <property type="project" value="EnsemblPlants"/>
</dbReference>
<dbReference type="Pfam" id="PF20431">
    <property type="entry name" value="E_motif"/>
    <property type="match status" value="1"/>
</dbReference>
<dbReference type="Pfam" id="PF13041">
    <property type="entry name" value="PPR_2"/>
    <property type="match status" value="3"/>
</dbReference>
<feature type="repeat" description="PPR" evidence="2">
    <location>
        <begin position="436"/>
        <end position="470"/>
    </location>
</feature>
<dbReference type="PANTHER" id="PTHR47926:SF511">
    <property type="entry name" value="PENTATRICOPEPTIDE REPEAT-CONTAINING PROTEIN"/>
    <property type="match status" value="1"/>
</dbReference>
<dbReference type="OMA" id="TQVHAYA"/>
<dbReference type="PROSITE" id="PS51375">
    <property type="entry name" value="PPR"/>
    <property type="match status" value="3"/>
</dbReference>
<sequence length="655" mass="74209">MFSKLHFKKQLPFPPSPFSFFIECFYFSSHQPHPWNSSSRLRASMPIPNQTHFNDPNTVHLFCSNALKISAKKGYLPEGKQLHAHLIKFGFCQVLSLQNQILSVYLKCQEAEDAKKLFEELPVRNVVSWNIMIRASVGRNDENESSGMRLCFSYFRRMLLEMMVPDHITFNGLICLCTQFNDIEMGVQLHCFTVKVGFDLDCFVGCALVGLYAKCGFVENARRVFCDVSCRDLVMWNVMVSCYVFNSLPEEAFRVFNSMRLDVVNGDEFTFSSLLSVISDDALEYYDFGKQVHSLVLRQSFDSDVLVASALINMYAKSENIIDARRVFDEMSIRNVVAWNTMIVGFGNHGDGNEVMKLVKEMLREGFLPDELTISSIISSCGYASAITETLQVHAFAVKLSCQDFLSVANSLISAYSKCGSITSAFKCFELTSQPDLVTWTSLIYAYAFHGLAEKSTEMFEKMLSYGIKPDRIAFLGVLSACAHCGLVTKGLHYFKLMTNAYQIVPDSEHYTCLVDLLGRYGLINEAFEILRSMPIEVDSDTLGAFIGSCKLHSNMELAKLAAEKLFLIEPEKSVNYAVMSNIFASQKHWYDVERIRKTMEDKRDAKVPGCSWIEIGNQIHSFVSNDKSHPNALEMYVTLNMLLRPMKEQNGIHL</sequence>
<dbReference type="GO" id="GO:0003729">
    <property type="term" value="F:mRNA binding"/>
    <property type="evidence" value="ECO:0007669"/>
    <property type="project" value="UniProtKB-ARBA"/>
</dbReference>
<dbReference type="OrthoDB" id="1851890at2759"/>
<feature type="repeat" description="PPR" evidence="2">
    <location>
        <begin position="232"/>
        <end position="262"/>
    </location>
</feature>
<keyword evidence="1" id="KW-0677">Repeat</keyword>
<reference evidence="3 6" key="1">
    <citation type="journal article" date="2011" name="Nature">
        <title>The Medicago genome provides insight into the evolution of rhizobial symbioses.</title>
        <authorList>
            <person name="Young N.D."/>
            <person name="Debelle F."/>
            <person name="Oldroyd G.E."/>
            <person name="Geurts R."/>
            <person name="Cannon S.B."/>
            <person name="Udvardi M.K."/>
            <person name="Benedito V.A."/>
            <person name="Mayer K.F."/>
            <person name="Gouzy J."/>
            <person name="Schoof H."/>
            <person name="Van de Peer Y."/>
            <person name="Proost S."/>
            <person name="Cook D.R."/>
            <person name="Meyers B.C."/>
            <person name="Spannagl M."/>
            <person name="Cheung F."/>
            <person name="De Mita S."/>
            <person name="Krishnakumar V."/>
            <person name="Gundlach H."/>
            <person name="Zhou S."/>
            <person name="Mudge J."/>
            <person name="Bharti A.K."/>
            <person name="Murray J.D."/>
            <person name="Naoumkina M.A."/>
            <person name="Rosen B."/>
            <person name="Silverstein K.A."/>
            <person name="Tang H."/>
            <person name="Rombauts S."/>
            <person name="Zhao P.X."/>
            <person name="Zhou P."/>
            <person name="Barbe V."/>
            <person name="Bardou P."/>
            <person name="Bechner M."/>
            <person name="Bellec A."/>
            <person name="Berger A."/>
            <person name="Berges H."/>
            <person name="Bidwell S."/>
            <person name="Bisseling T."/>
            <person name="Choisne N."/>
            <person name="Couloux A."/>
            <person name="Denny R."/>
            <person name="Deshpande S."/>
            <person name="Dai X."/>
            <person name="Doyle J.J."/>
            <person name="Dudez A.M."/>
            <person name="Farmer A.D."/>
            <person name="Fouteau S."/>
            <person name="Franken C."/>
            <person name="Gibelin C."/>
            <person name="Gish J."/>
            <person name="Goldstein S."/>
            <person name="Gonzalez A.J."/>
            <person name="Green P.J."/>
            <person name="Hallab A."/>
            <person name="Hartog M."/>
            <person name="Hua A."/>
            <person name="Humphray S.J."/>
            <person name="Jeong D.H."/>
            <person name="Jing Y."/>
            <person name="Jocker A."/>
            <person name="Kenton S.M."/>
            <person name="Kim D.J."/>
            <person name="Klee K."/>
            <person name="Lai H."/>
            <person name="Lang C."/>
            <person name="Lin S."/>
            <person name="Macmil S.L."/>
            <person name="Magdelenat G."/>
            <person name="Matthews L."/>
            <person name="McCorrison J."/>
            <person name="Monaghan E.L."/>
            <person name="Mun J.H."/>
            <person name="Najar F.Z."/>
            <person name="Nicholson C."/>
            <person name="Noirot C."/>
            <person name="O'Bleness M."/>
            <person name="Paule C.R."/>
            <person name="Poulain J."/>
            <person name="Prion F."/>
            <person name="Qin B."/>
            <person name="Qu C."/>
            <person name="Retzel E.F."/>
            <person name="Riddle C."/>
            <person name="Sallet E."/>
            <person name="Samain S."/>
            <person name="Samson N."/>
            <person name="Sanders I."/>
            <person name="Saurat O."/>
            <person name="Scarpelli C."/>
            <person name="Schiex T."/>
            <person name="Segurens B."/>
            <person name="Severin A.J."/>
            <person name="Sherrier D.J."/>
            <person name="Shi R."/>
            <person name="Sims S."/>
            <person name="Singer S.R."/>
            <person name="Sinharoy S."/>
            <person name="Sterck L."/>
            <person name="Viollet A."/>
            <person name="Wang B.B."/>
            <person name="Wang K."/>
            <person name="Wang M."/>
            <person name="Wang X."/>
            <person name="Warfsmann J."/>
            <person name="Weissenbach J."/>
            <person name="White D.D."/>
            <person name="White J.D."/>
            <person name="Wiley G.B."/>
            <person name="Wincker P."/>
            <person name="Xing Y."/>
            <person name="Yang L."/>
            <person name="Yao Z."/>
            <person name="Ying F."/>
            <person name="Zhai J."/>
            <person name="Zhou L."/>
            <person name="Zuber A."/>
            <person name="Denarie J."/>
            <person name="Dixon R.A."/>
            <person name="May G.D."/>
            <person name="Schwartz D.C."/>
            <person name="Rogers J."/>
            <person name="Quetier F."/>
            <person name="Town C.D."/>
            <person name="Roe B.A."/>
        </authorList>
    </citation>
    <scope>NUCLEOTIDE SEQUENCE [LARGE SCALE GENOMIC DNA]</scope>
    <source>
        <strain evidence="3">A17</strain>
        <strain evidence="5 6">cv. Jemalong A17</strain>
    </source>
</reference>
<accession>A0A072TMX0</accession>
<dbReference type="GO" id="GO:0080156">
    <property type="term" value="P:mitochondrial mRNA modification"/>
    <property type="evidence" value="ECO:0007669"/>
    <property type="project" value="EnsemblPlants"/>
</dbReference>
<evidence type="ECO:0000313" key="6">
    <source>
        <dbReference type="Proteomes" id="UP000002051"/>
    </source>
</evidence>
<dbReference type="InterPro" id="IPR046960">
    <property type="entry name" value="PPR_At4g14850-like_plant"/>
</dbReference>
<dbReference type="Pfam" id="PF01535">
    <property type="entry name" value="PPR"/>
    <property type="match status" value="2"/>
</dbReference>
<dbReference type="EnsemblPlants" id="KEH18839">
    <property type="protein sequence ID" value="KEH18839"/>
    <property type="gene ID" value="MTR_8g028890"/>
</dbReference>
<evidence type="ECO:0000313" key="4">
    <source>
        <dbReference type="EMBL" id="RHN39872.1"/>
    </source>
</evidence>
<dbReference type="PANTHER" id="PTHR47926">
    <property type="entry name" value="PENTATRICOPEPTIDE REPEAT-CONTAINING PROTEIN"/>
    <property type="match status" value="1"/>
</dbReference>
<evidence type="ECO:0000313" key="5">
    <source>
        <dbReference type="EnsemblPlants" id="KEH18839"/>
    </source>
</evidence>
<dbReference type="Proteomes" id="UP000002051">
    <property type="component" value="Chromosome 8"/>
</dbReference>
<dbReference type="PaxDb" id="3880-AES78718"/>
<keyword evidence="6" id="KW-1185">Reference proteome</keyword>
<dbReference type="EMBL" id="CM001224">
    <property type="protein sequence ID" value="KEH18839.1"/>
    <property type="molecule type" value="Genomic_DNA"/>
</dbReference>
<dbReference type="GO" id="GO:0003723">
    <property type="term" value="F:RNA binding"/>
    <property type="evidence" value="ECO:0000318"/>
    <property type="project" value="GO_Central"/>
</dbReference>
<dbReference type="Gramene" id="rna45952">
    <property type="protein sequence ID" value="RHN39872.1"/>
    <property type="gene ID" value="gene45952"/>
</dbReference>
<reference evidence="5" key="3">
    <citation type="submission" date="2015-04" db="UniProtKB">
        <authorList>
            <consortium name="EnsemblPlants"/>
        </authorList>
    </citation>
    <scope>IDENTIFICATION</scope>
    <source>
        <strain evidence="5">cv. Jemalong A17</strain>
    </source>
</reference>
<dbReference type="FunFam" id="1.25.40.10:FF:000090">
    <property type="entry name" value="Pentatricopeptide repeat-containing protein, chloroplastic"/>
    <property type="match status" value="1"/>
</dbReference>
<dbReference type="EMBL" id="PSQE01000008">
    <property type="protein sequence ID" value="RHN39872.1"/>
    <property type="molecule type" value="Genomic_DNA"/>
</dbReference>
<organism evidence="3 6">
    <name type="scientific">Medicago truncatula</name>
    <name type="common">Barrel medic</name>
    <name type="synonym">Medicago tribuloides</name>
    <dbReference type="NCBI Taxonomy" id="3880"/>
    <lineage>
        <taxon>Eukaryota</taxon>
        <taxon>Viridiplantae</taxon>
        <taxon>Streptophyta</taxon>
        <taxon>Embryophyta</taxon>
        <taxon>Tracheophyta</taxon>
        <taxon>Spermatophyta</taxon>
        <taxon>Magnoliopsida</taxon>
        <taxon>eudicotyledons</taxon>
        <taxon>Gunneridae</taxon>
        <taxon>Pentapetalae</taxon>
        <taxon>rosids</taxon>
        <taxon>fabids</taxon>
        <taxon>Fabales</taxon>
        <taxon>Fabaceae</taxon>
        <taxon>Papilionoideae</taxon>
        <taxon>50 kb inversion clade</taxon>
        <taxon>NPAAA clade</taxon>
        <taxon>Hologalegina</taxon>
        <taxon>IRL clade</taxon>
        <taxon>Trifolieae</taxon>
        <taxon>Medicago</taxon>
    </lineage>
</organism>
<dbReference type="FunFam" id="1.25.40.10:FF:000073">
    <property type="entry name" value="Pentatricopeptide repeat-containing protein chloroplastic"/>
    <property type="match status" value="2"/>
</dbReference>
<feature type="repeat" description="PPR" evidence="2">
    <location>
        <begin position="335"/>
        <end position="369"/>
    </location>
</feature>
<dbReference type="GO" id="GO:0009451">
    <property type="term" value="P:RNA modification"/>
    <property type="evidence" value="ECO:0000318"/>
    <property type="project" value="GO_Central"/>
</dbReference>
<dbReference type="Proteomes" id="UP000265566">
    <property type="component" value="Chromosome 8"/>
</dbReference>
<reference evidence="4" key="4">
    <citation type="journal article" date="2018" name="Nat. Plants">
        <title>Whole-genome landscape of Medicago truncatula symbiotic genes.</title>
        <authorList>
            <person name="Pecrix Y."/>
            <person name="Gamas P."/>
            <person name="Carrere S."/>
        </authorList>
    </citation>
    <scope>NUCLEOTIDE SEQUENCE</scope>
    <source>
        <tissue evidence="4">Leaves</tissue>
    </source>
</reference>
<dbReference type="FunFam" id="1.25.40.10:FF:000642">
    <property type="entry name" value="Pentatricopeptide repeat-containing protein mitochondrial"/>
    <property type="match status" value="1"/>
</dbReference>
<reference evidence="3 6" key="2">
    <citation type="journal article" date="2014" name="BMC Genomics">
        <title>An improved genome release (version Mt4.0) for the model legume Medicago truncatula.</title>
        <authorList>
            <person name="Tang H."/>
            <person name="Krishnakumar V."/>
            <person name="Bidwell S."/>
            <person name="Rosen B."/>
            <person name="Chan A."/>
            <person name="Zhou S."/>
            <person name="Gentzbittel L."/>
            <person name="Childs K.L."/>
            <person name="Yandell M."/>
            <person name="Gundlach H."/>
            <person name="Mayer K.F."/>
            <person name="Schwartz D.C."/>
            <person name="Town C.D."/>
        </authorList>
    </citation>
    <scope>GENOME REANNOTATION</scope>
    <source>
        <strain evidence="3">A17</strain>
        <strain evidence="5 6">cv. Jemalong A17</strain>
    </source>
</reference>
<dbReference type="Gene3D" id="1.25.40.10">
    <property type="entry name" value="Tetratricopeptide repeat domain"/>
    <property type="match status" value="4"/>
</dbReference>
<evidence type="ECO:0000256" key="2">
    <source>
        <dbReference type="PROSITE-ProRule" id="PRU00708"/>
    </source>
</evidence>
<dbReference type="KEGG" id="mtr:25500864"/>
<protein>
    <submittedName>
        <fullName evidence="3">PPR containing plant-like protein</fullName>
    </submittedName>
    <submittedName>
        <fullName evidence="4">Putative pentatricopeptide</fullName>
    </submittedName>
</protein>
<dbReference type="HOGENOM" id="CLU_002706_0_1_1"/>
<dbReference type="GO" id="GO:0005739">
    <property type="term" value="C:mitochondrion"/>
    <property type="evidence" value="ECO:0007669"/>
    <property type="project" value="EnsemblPlants"/>
</dbReference>